<reference evidence="1" key="1">
    <citation type="submission" date="1994-09" db="EMBL/GenBank/DDBJ databases">
        <authorList>
            <person name="Robison K."/>
        </authorList>
    </citation>
    <scope>NUCLEOTIDE SEQUENCE</scope>
</reference>
<reference evidence="1" key="2">
    <citation type="submission" date="1995-04" db="EMBL/GenBank/DDBJ databases">
        <authorList>
            <person name="Smith D.R."/>
        </authorList>
    </citation>
    <scope>NUCLEOTIDE SEQUENCE</scope>
</reference>
<accession>Q50163</accession>
<protein>
    <submittedName>
        <fullName evidence="1">U296r</fullName>
    </submittedName>
</protein>
<proteinExistence type="predicted"/>
<evidence type="ECO:0000313" key="1">
    <source>
        <dbReference type="EMBL" id="AAA63117.1"/>
    </source>
</evidence>
<dbReference type="EMBL" id="U15187">
    <property type="protein sequence ID" value="AAA63117.1"/>
    <property type="molecule type" value="Genomic_DNA"/>
</dbReference>
<name>Q50163_MYCLR</name>
<dbReference type="AlphaFoldDB" id="Q50163"/>
<organism evidence="1">
    <name type="scientific">Mycobacterium leprae</name>
    <dbReference type="NCBI Taxonomy" id="1769"/>
    <lineage>
        <taxon>Bacteria</taxon>
        <taxon>Bacillati</taxon>
        <taxon>Actinomycetota</taxon>
        <taxon>Actinomycetes</taxon>
        <taxon>Mycobacteriales</taxon>
        <taxon>Mycobacteriaceae</taxon>
        <taxon>Mycobacterium</taxon>
    </lineage>
</organism>
<sequence length="62" mass="6593">MVSDQPHTVTLVKLSGNFLLTSTIEAVGEAVALVAKAVVDKLQLTSSPQRCSPCWRIRPTAG</sequence>